<evidence type="ECO:0000313" key="1">
    <source>
        <dbReference type="EMBL" id="KAF9506839.1"/>
    </source>
</evidence>
<comment type="caution">
    <text evidence="1">The sequence shown here is derived from an EMBL/GenBank/DDBJ whole genome shotgun (WGS) entry which is preliminary data.</text>
</comment>
<keyword evidence="2" id="KW-1185">Reference proteome</keyword>
<dbReference type="EMBL" id="MU129097">
    <property type="protein sequence ID" value="KAF9506839.1"/>
    <property type="molecule type" value="Genomic_DNA"/>
</dbReference>
<protein>
    <submittedName>
        <fullName evidence="1">Uncharacterized protein</fullName>
    </submittedName>
</protein>
<reference evidence="1" key="1">
    <citation type="journal article" date="2020" name="Nat. Commun.">
        <title>Large-scale genome sequencing of mycorrhizal fungi provides insights into the early evolution of symbiotic traits.</title>
        <authorList>
            <person name="Miyauchi S."/>
            <person name="Kiss E."/>
            <person name="Kuo A."/>
            <person name="Drula E."/>
            <person name="Kohler A."/>
            <person name="Sanchez-Garcia M."/>
            <person name="Morin E."/>
            <person name="Andreopoulos B."/>
            <person name="Barry K.W."/>
            <person name="Bonito G."/>
            <person name="Buee M."/>
            <person name="Carver A."/>
            <person name="Chen C."/>
            <person name="Cichocki N."/>
            <person name="Clum A."/>
            <person name="Culley D."/>
            <person name="Crous P.W."/>
            <person name="Fauchery L."/>
            <person name="Girlanda M."/>
            <person name="Hayes R.D."/>
            <person name="Keri Z."/>
            <person name="LaButti K."/>
            <person name="Lipzen A."/>
            <person name="Lombard V."/>
            <person name="Magnuson J."/>
            <person name="Maillard F."/>
            <person name="Murat C."/>
            <person name="Nolan M."/>
            <person name="Ohm R.A."/>
            <person name="Pangilinan J."/>
            <person name="Pereira M.F."/>
            <person name="Perotto S."/>
            <person name="Peter M."/>
            <person name="Pfister S."/>
            <person name="Riley R."/>
            <person name="Sitrit Y."/>
            <person name="Stielow J.B."/>
            <person name="Szollosi G."/>
            <person name="Zifcakova L."/>
            <person name="Stursova M."/>
            <person name="Spatafora J.W."/>
            <person name="Tedersoo L."/>
            <person name="Vaario L.M."/>
            <person name="Yamada A."/>
            <person name="Yan M."/>
            <person name="Wang P."/>
            <person name="Xu J."/>
            <person name="Bruns T."/>
            <person name="Baldrian P."/>
            <person name="Vilgalys R."/>
            <person name="Dunand C."/>
            <person name="Henrissat B."/>
            <person name="Grigoriev I.V."/>
            <person name="Hibbett D."/>
            <person name="Nagy L.G."/>
            <person name="Martin F.M."/>
        </authorList>
    </citation>
    <scope>NUCLEOTIDE SEQUENCE</scope>
    <source>
        <strain evidence="1">UP504</strain>
    </source>
</reference>
<accession>A0A9P6AJ88</accession>
<name>A0A9P6AJ88_9AGAM</name>
<dbReference type="Proteomes" id="UP000886523">
    <property type="component" value="Unassembled WGS sequence"/>
</dbReference>
<proteinExistence type="predicted"/>
<gene>
    <name evidence="1" type="ORF">BS47DRAFT_1367060</name>
</gene>
<dbReference type="AlphaFoldDB" id="A0A9P6AJ88"/>
<evidence type="ECO:0000313" key="2">
    <source>
        <dbReference type="Proteomes" id="UP000886523"/>
    </source>
</evidence>
<sequence length="135" mass="14596">MELKELLVSPSPPSLWPARLVNYSSTIKAPPVDKPNCSQQRWISSTSQFLVQCSTGLSSSWFITLCWTASIGDNVSYIDKLMFGGIAYALPGANLGDAVATMVADFTGLLGETAGVRKDQAAIEGQLRPKKSIWE</sequence>
<organism evidence="1 2">
    <name type="scientific">Hydnum rufescens UP504</name>
    <dbReference type="NCBI Taxonomy" id="1448309"/>
    <lineage>
        <taxon>Eukaryota</taxon>
        <taxon>Fungi</taxon>
        <taxon>Dikarya</taxon>
        <taxon>Basidiomycota</taxon>
        <taxon>Agaricomycotina</taxon>
        <taxon>Agaricomycetes</taxon>
        <taxon>Cantharellales</taxon>
        <taxon>Hydnaceae</taxon>
        <taxon>Hydnum</taxon>
    </lineage>
</organism>